<keyword evidence="3" id="KW-1185">Reference proteome</keyword>
<proteinExistence type="predicted"/>
<keyword evidence="1" id="KW-0812">Transmembrane</keyword>
<keyword evidence="1" id="KW-1133">Transmembrane helix</keyword>
<evidence type="ECO:0000256" key="1">
    <source>
        <dbReference type="SAM" id="Phobius"/>
    </source>
</evidence>
<comment type="caution">
    <text evidence="2">The sequence shown here is derived from an EMBL/GenBank/DDBJ whole genome shotgun (WGS) entry which is preliminary data.</text>
</comment>
<name>A0ABS6AI56_9RHOB</name>
<protein>
    <submittedName>
        <fullName evidence="2">Uncharacterized protein</fullName>
    </submittedName>
</protein>
<feature type="transmembrane region" description="Helical" evidence="1">
    <location>
        <begin position="49"/>
        <end position="72"/>
    </location>
</feature>
<dbReference type="EMBL" id="JAHKNG010000012">
    <property type="protein sequence ID" value="MBU3030290.1"/>
    <property type="molecule type" value="Genomic_DNA"/>
</dbReference>
<organism evidence="2 3">
    <name type="scientific">Paracoccus marinaquae</name>
    <dbReference type="NCBI Taxonomy" id="2841926"/>
    <lineage>
        <taxon>Bacteria</taxon>
        <taxon>Pseudomonadati</taxon>
        <taxon>Pseudomonadota</taxon>
        <taxon>Alphaproteobacteria</taxon>
        <taxon>Rhodobacterales</taxon>
        <taxon>Paracoccaceae</taxon>
        <taxon>Paracoccus</taxon>
    </lineage>
</organism>
<sequence>MTRLVRLYLVSILIGFALALAFTALLLLLDVAGLRNLVLGSSSGWLGALMLVFFNTILFAGVQFGIAVMRMAEPEEPRGGRRVRRLPMIPAPVTAPARGRSRP</sequence>
<dbReference type="RefSeq" id="WP_216032965.1">
    <property type="nucleotide sequence ID" value="NZ_JAHKNG010000012.1"/>
</dbReference>
<evidence type="ECO:0000313" key="2">
    <source>
        <dbReference type="EMBL" id="MBU3030290.1"/>
    </source>
</evidence>
<keyword evidence="1" id="KW-0472">Membrane</keyword>
<accession>A0ABS6AI56</accession>
<reference evidence="2" key="1">
    <citation type="submission" date="2021-06" db="EMBL/GenBank/DDBJ databases">
        <title>Paracoccus bacterium XHP0099 sp. nov., isolated from the surface waters of the Yellow Sea.</title>
        <authorList>
            <person name="Xue H."/>
            <person name="Zhang D."/>
        </authorList>
    </citation>
    <scope>NUCLEOTIDE SEQUENCE</scope>
    <source>
        <strain evidence="2">XHP0099</strain>
    </source>
</reference>
<evidence type="ECO:0000313" key="3">
    <source>
        <dbReference type="Proteomes" id="UP001166191"/>
    </source>
</evidence>
<feature type="transmembrane region" description="Helical" evidence="1">
    <location>
        <begin position="7"/>
        <end position="29"/>
    </location>
</feature>
<dbReference type="Proteomes" id="UP001166191">
    <property type="component" value="Unassembled WGS sequence"/>
</dbReference>
<gene>
    <name evidence="2" type="ORF">KNW02_09180</name>
</gene>